<evidence type="ECO:0000259" key="9">
    <source>
        <dbReference type="PROSITE" id="PS50928"/>
    </source>
</evidence>
<evidence type="ECO:0000256" key="5">
    <source>
        <dbReference type="ARBA" id="ARBA00022989"/>
    </source>
</evidence>
<keyword evidence="4 7" id="KW-0812">Transmembrane</keyword>
<evidence type="ECO:0000313" key="10">
    <source>
        <dbReference type="EMBL" id="MFC5749646.1"/>
    </source>
</evidence>
<feature type="transmembrane region" description="Helical" evidence="7">
    <location>
        <begin position="309"/>
        <end position="332"/>
    </location>
</feature>
<dbReference type="InterPro" id="IPR035906">
    <property type="entry name" value="MetI-like_sf"/>
</dbReference>
<evidence type="ECO:0000256" key="3">
    <source>
        <dbReference type="ARBA" id="ARBA00022475"/>
    </source>
</evidence>
<dbReference type="Pfam" id="PF00528">
    <property type="entry name" value="BPD_transp_1"/>
    <property type="match status" value="1"/>
</dbReference>
<dbReference type="SUPFAM" id="SSF161098">
    <property type="entry name" value="MetI-like"/>
    <property type="match status" value="1"/>
</dbReference>
<dbReference type="Gene3D" id="1.10.3720.10">
    <property type="entry name" value="MetI-like"/>
    <property type="match status" value="1"/>
</dbReference>
<keyword evidence="3" id="KW-1003">Cell membrane</keyword>
<keyword evidence="5 7" id="KW-1133">Transmembrane helix</keyword>
<name>A0ABW1A510_9ACTN</name>
<dbReference type="CDD" id="cd06261">
    <property type="entry name" value="TM_PBP2"/>
    <property type="match status" value="1"/>
</dbReference>
<feature type="transmembrane region" description="Helical" evidence="7">
    <location>
        <begin position="177"/>
        <end position="200"/>
    </location>
</feature>
<organism evidence="10 11">
    <name type="scientific">Actinomadura rugatobispora</name>
    <dbReference type="NCBI Taxonomy" id="1994"/>
    <lineage>
        <taxon>Bacteria</taxon>
        <taxon>Bacillati</taxon>
        <taxon>Actinomycetota</taxon>
        <taxon>Actinomycetes</taxon>
        <taxon>Streptosporangiales</taxon>
        <taxon>Thermomonosporaceae</taxon>
        <taxon>Actinomadura</taxon>
    </lineage>
</organism>
<feature type="compositionally biased region" description="Basic and acidic residues" evidence="8">
    <location>
        <begin position="29"/>
        <end position="38"/>
    </location>
</feature>
<comment type="caution">
    <text evidence="10">The sequence shown here is derived from an EMBL/GenBank/DDBJ whole genome shotgun (WGS) entry which is preliminary data.</text>
</comment>
<feature type="transmembrane region" description="Helical" evidence="7">
    <location>
        <begin position="68"/>
        <end position="90"/>
    </location>
</feature>
<feature type="transmembrane region" description="Helical" evidence="7">
    <location>
        <begin position="206"/>
        <end position="225"/>
    </location>
</feature>
<feature type="domain" description="ABC transmembrane type-1" evidence="9">
    <location>
        <begin position="138"/>
        <end position="332"/>
    </location>
</feature>
<feature type="transmembrane region" description="Helical" evidence="7">
    <location>
        <begin position="140"/>
        <end position="165"/>
    </location>
</feature>
<evidence type="ECO:0000256" key="4">
    <source>
        <dbReference type="ARBA" id="ARBA00022692"/>
    </source>
</evidence>
<keyword evidence="6 7" id="KW-0472">Membrane</keyword>
<dbReference type="RefSeq" id="WP_378285373.1">
    <property type="nucleotide sequence ID" value="NZ_JBHSON010000044.1"/>
</dbReference>
<reference evidence="11" key="1">
    <citation type="journal article" date="2019" name="Int. J. Syst. Evol. Microbiol.">
        <title>The Global Catalogue of Microorganisms (GCM) 10K type strain sequencing project: providing services to taxonomists for standard genome sequencing and annotation.</title>
        <authorList>
            <consortium name="The Broad Institute Genomics Platform"/>
            <consortium name="The Broad Institute Genome Sequencing Center for Infectious Disease"/>
            <person name="Wu L."/>
            <person name="Ma J."/>
        </authorList>
    </citation>
    <scope>NUCLEOTIDE SEQUENCE [LARGE SCALE GENOMIC DNA]</scope>
    <source>
        <strain evidence="11">KCTC 42087</strain>
    </source>
</reference>
<keyword evidence="11" id="KW-1185">Reference proteome</keyword>
<dbReference type="Pfam" id="PF12911">
    <property type="entry name" value="OppC_N"/>
    <property type="match status" value="1"/>
</dbReference>
<evidence type="ECO:0000256" key="8">
    <source>
        <dbReference type="SAM" id="MobiDB-lite"/>
    </source>
</evidence>
<dbReference type="EMBL" id="JBHSON010000044">
    <property type="protein sequence ID" value="MFC5749646.1"/>
    <property type="molecule type" value="Genomic_DNA"/>
</dbReference>
<evidence type="ECO:0000256" key="7">
    <source>
        <dbReference type="RuleBase" id="RU363032"/>
    </source>
</evidence>
<proteinExistence type="inferred from homology"/>
<protein>
    <submittedName>
        <fullName evidence="10">ABC transporter permease</fullName>
    </submittedName>
</protein>
<comment type="subcellular location">
    <subcellularLocation>
        <location evidence="1 7">Cell membrane</location>
        <topology evidence="1 7">Multi-pass membrane protein</topology>
    </subcellularLocation>
</comment>
<dbReference type="Proteomes" id="UP001596074">
    <property type="component" value="Unassembled WGS sequence"/>
</dbReference>
<evidence type="ECO:0000256" key="2">
    <source>
        <dbReference type="ARBA" id="ARBA00022448"/>
    </source>
</evidence>
<dbReference type="PANTHER" id="PTHR43386:SF1">
    <property type="entry name" value="D,D-DIPEPTIDE TRANSPORT SYSTEM PERMEASE PROTEIN DDPC-RELATED"/>
    <property type="match status" value="1"/>
</dbReference>
<keyword evidence="2 7" id="KW-0813">Transport</keyword>
<dbReference type="PANTHER" id="PTHR43386">
    <property type="entry name" value="OLIGOPEPTIDE TRANSPORT SYSTEM PERMEASE PROTEIN APPC"/>
    <property type="match status" value="1"/>
</dbReference>
<feature type="compositionally biased region" description="Pro residues" evidence="8">
    <location>
        <begin position="18"/>
        <end position="27"/>
    </location>
</feature>
<sequence>MTQAEPAAESAPDRPPDPTDPPGPPGPADRSDPSDPHRAAAPPPAEVEGVRPCSPFRRAWLRFRRDRVAVAALAALALIVLFALLAPLWARLTGHPYHATFPRTGLDPAGQPVGPSAEFWLGADQLGRDVLVRAAYGARVSLLVGVCSATLASAAGVAAGLAAGFAGGAADALLARLMDVTLALPYLLVAITLATAFPIASAGGGLAMTVLVIAFFSFAAVGRVVRGQVLSLREEGFVEAARALGAGPLRIMFAEVLPNLAGPVAVLSSLLIPAAIVFEATLSFLGVGVRAPMPSWGGMLGEGGEVFQTAWWLLAVPGVLLLLTTLSFNLVGDGVRDALAPRRAAGRGR</sequence>
<gene>
    <name evidence="10" type="ORF">ACFPZN_28825</name>
</gene>
<evidence type="ECO:0000256" key="1">
    <source>
        <dbReference type="ARBA" id="ARBA00004651"/>
    </source>
</evidence>
<dbReference type="PROSITE" id="PS50928">
    <property type="entry name" value="ABC_TM1"/>
    <property type="match status" value="1"/>
</dbReference>
<comment type="similarity">
    <text evidence="7">Belongs to the binding-protein-dependent transport system permease family.</text>
</comment>
<evidence type="ECO:0000256" key="6">
    <source>
        <dbReference type="ARBA" id="ARBA00023136"/>
    </source>
</evidence>
<feature type="transmembrane region" description="Helical" evidence="7">
    <location>
        <begin position="260"/>
        <end position="289"/>
    </location>
</feature>
<evidence type="ECO:0000313" key="11">
    <source>
        <dbReference type="Proteomes" id="UP001596074"/>
    </source>
</evidence>
<dbReference type="InterPro" id="IPR050366">
    <property type="entry name" value="BP-dependent_transpt_permease"/>
</dbReference>
<dbReference type="InterPro" id="IPR025966">
    <property type="entry name" value="OppC_N"/>
</dbReference>
<dbReference type="InterPro" id="IPR000515">
    <property type="entry name" value="MetI-like"/>
</dbReference>
<feature type="region of interest" description="Disordered" evidence="8">
    <location>
        <begin position="1"/>
        <end position="49"/>
    </location>
</feature>
<accession>A0ABW1A510</accession>